<sequence>MITTPLLALATILGQAYSSALPTVAPIIGESEIAARAPNEKVTIISQSPELAALLAKVGKREVFKDGIEVDDRTLVQVITDRTKTASIGKPAPFKDDKARGGRETTCPREIFYCHGHLLWLRQSLVSIESVGVSINNNIEDSVRAEGAASIGLKITSTTAKAKSSTSGWNVGGKISVSAGDGTMEISGGYSSSTTELVTETRAQEHSITCPPRTECRLVTRTFTTTVNGICEDLPTVNCRSGNVMMCENPKQWEKTCPDYQTHAAKCNNRQKSPCSFSFPVLDSKGKLLQQVVAMTTSL</sequence>
<name>A0ACB8V0M9_9EURO</name>
<dbReference type="EMBL" id="JALBCA010000021">
    <property type="protein sequence ID" value="KAI2389908.1"/>
    <property type="molecule type" value="Genomic_DNA"/>
</dbReference>
<reference evidence="1" key="1">
    <citation type="journal article" date="2022" name="bioRxiv">
        <title>Population genetic analysis of Ophidiomyces ophidiicola, the causative agent of snake fungal disease, indicates recent introductions to the USA.</title>
        <authorList>
            <person name="Ladner J.T."/>
            <person name="Palmer J.M."/>
            <person name="Ettinger C.L."/>
            <person name="Stajich J.E."/>
            <person name="Farrell T.M."/>
            <person name="Glorioso B.M."/>
            <person name="Lawson B."/>
            <person name="Price S.J."/>
            <person name="Stengle A.G."/>
            <person name="Grear D.A."/>
            <person name="Lorch J.M."/>
        </authorList>
    </citation>
    <scope>NUCLEOTIDE SEQUENCE</scope>
    <source>
        <strain evidence="1">NWHC 24266-5</strain>
    </source>
</reference>
<proteinExistence type="predicted"/>
<accession>A0ACB8V0M9</accession>
<evidence type="ECO:0000313" key="1">
    <source>
        <dbReference type="EMBL" id="KAI2389908.1"/>
    </source>
</evidence>
<protein>
    <submittedName>
        <fullName evidence="1">Uncharacterized protein</fullName>
    </submittedName>
</protein>
<gene>
    <name evidence="1" type="ORF">LOY88_001927</name>
</gene>
<organism evidence="1">
    <name type="scientific">Ophidiomyces ophidiicola</name>
    <dbReference type="NCBI Taxonomy" id="1387563"/>
    <lineage>
        <taxon>Eukaryota</taxon>
        <taxon>Fungi</taxon>
        <taxon>Dikarya</taxon>
        <taxon>Ascomycota</taxon>
        <taxon>Pezizomycotina</taxon>
        <taxon>Eurotiomycetes</taxon>
        <taxon>Eurotiomycetidae</taxon>
        <taxon>Onygenales</taxon>
        <taxon>Onygenaceae</taxon>
        <taxon>Ophidiomyces</taxon>
    </lineage>
</organism>
<comment type="caution">
    <text evidence="1">The sequence shown here is derived from an EMBL/GenBank/DDBJ whole genome shotgun (WGS) entry which is preliminary data.</text>
</comment>